<evidence type="ECO:0000313" key="2">
    <source>
        <dbReference type="Proteomes" id="UP001162131"/>
    </source>
</evidence>
<dbReference type="AlphaFoldDB" id="A0AAU9IQW2"/>
<keyword evidence="2" id="KW-1185">Reference proteome</keyword>
<accession>A0AAU9IQW2</accession>
<dbReference type="EMBL" id="CAJZBQ010000017">
    <property type="protein sequence ID" value="CAG9316878.1"/>
    <property type="molecule type" value="Genomic_DNA"/>
</dbReference>
<evidence type="ECO:0000313" key="1">
    <source>
        <dbReference type="EMBL" id="CAG9316878.1"/>
    </source>
</evidence>
<comment type="caution">
    <text evidence="1">The sequence shown here is derived from an EMBL/GenBank/DDBJ whole genome shotgun (WGS) entry which is preliminary data.</text>
</comment>
<gene>
    <name evidence="1" type="ORF">BSTOLATCC_MIC17510</name>
</gene>
<organism evidence="1 2">
    <name type="scientific">Blepharisma stoltei</name>
    <dbReference type="NCBI Taxonomy" id="1481888"/>
    <lineage>
        <taxon>Eukaryota</taxon>
        <taxon>Sar</taxon>
        <taxon>Alveolata</taxon>
        <taxon>Ciliophora</taxon>
        <taxon>Postciliodesmatophora</taxon>
        <taxon>Heterotrichea</taxon>
        <taxon>Heterotrichida</taxon>
        <taxon>Blepharismidae</taxon>
        <taxon>Blepharisma</taxon>
    </lineage>
</organism>
<protein>
    <submittedName>
        <fullName evidence="1">Uncharacterized protein</fullName>
    </submittedName>
</protein>
<name>A0AAU9IQW2_9CILI</name>
<reference evidence="1" key="1">
    <citation type="submission" date="2021-09" db="EMBL/GenBank/DDBJ databases">
        <authorList>
            <consortium name="AG Swart"/>
            <person name="Singh M."/>
            <person name="Singh A."/>
            <person name="Seah K."/>
            <person name="Emmerich C."/>
        </authorList>
    </citation>
    <scope>NUCLEOTIDE SEQUENCE</scope>
    <source>
        <strain evidence="1">ATCC30299</strain>
    </source>
</reference>
<sequence>MSWVKIYIFIVDYFNYNYYRKKCEQLIKITTIKSIKKILIKNRNLGSLGEELDKKVFIDTFRERTICA</sequence>
<dbReference type="Proteomes" id="UP001162131">
    <property type="component" value="Unassembled WGS sequence"/>
</dbReference>
<proteinExistence type="predicted"/>